<dbReference type="PIRSF" id="PIRSF000478">
    <property type="entry name" value="TP_PyNP"/>
    <property type="match status" value="1"/>
</dbReference>
<evidence type="ECO:0000256" key="6">
    <source>
        <dbReference type="ARBA" id="ARBA00011889"/>
    </source>
</evidence>
<evidence type="ECO:0000256" key="8">
    <source>
        <dbReference type="ARBA" id="ARBA00022676"/>
    </source>
</evidence>
<sequence length="434" mass="46711">MRMVDIIQKKRDGKLLAKEEIEFVVNGYKNDSIPDYQMSSFLMSVFFKGMTKEEVSWLTDAMVHSGETVDLSGIKGTKVDKHSTGGVGDKISLIVGPLVASVGVPVAKMSGRGLGHTGGTIDKLEAVEGFSVELTGQQFIDNVNKHGISIIGQSGDLVPADKKIYALRDVTATVDSIPLIASSIMSKKIAMGADAIVLDVKTGSGAFMKTLDRAKDLASTMVEIGSHLNRNTIAVITDMNQPLGYEVGNANEMKEVVEVLKGNGSEDLVEISMAIATQMSILGGIYQTEEEAREGLNRAIESGAALEKFKEFIQTQNGDGSQIEDVSKLPQAEYHVEAKAAQSGYISDIDAEDIGVAALLLGAGRQTKEDKIDYSAGVTLKKKAGDKVEEGEVIAILHTNKEDTKQAMDTLHGAFSYAEQQPEKRPYVYEIISK</sequence>
<dbReference type="NCBIfam" id="TIGR02644">
    <property type="entry name" value="Y_phosphoryl"/>
    <property type="match status" value="1"/>
</dbReference>
<accession>A0A7X2S2Y9</accession>
<dbReference type="PROSITE" id="PS00647">
    <property type="entry name" value="THYMID_PHOSPHORYLASE"/>
    <property type="match status" value="1"/>
</dbReference>
<dbReference type="InterPro" id="IPR000053">
    <property type="entry name" value="Thymidine/pyrmidine_PPase"/>
</dbReference>
<dbReference type="Proteomes" id="UP000434639">
    <property type="component" value="Unassembled WGS sequence"/>
</dbReference>
<dbReference type="GO" id="GO:0009032">
    <property type="term" value="F:thymidine phosphorylase activity"/>
    <property type="evidence" value="ECO:0007669"/>
    <property type="project" value="TreeGrafter"/>
</dbReference>
<comment type="catalytic activity">
    <reaction evidence="11">
        <text>thymidine + phosphate = 2-deoxy-alpha-D-ribose 1-phosphate + thymine</text>
        <dbReference type="Rhea" id="RHEA:16037"/>
        <dbReference type="ChEBI" id="CHEBI:17748"/>
        <dbReference type="ChEBI" id="CHEBI:17821"/>
        <dbReference type="ChEBI" id="CHEBI:43474"/>
        <dbReference type="ChEBI" id="CHEBI:57259"/>
        <dbReference type="EC" id="2.4.2.2"/>
    </reaction>
</comment>
<dbReference type="Gene3D" id="1.20.970.10">
    <property type="entry name" value="Transferase, Pyrimidine Nucleoside Phosphorylase, Chain C"/>
    <property type="match status" value="1"/>
</dbReference>
<name>A0A7X2S2Y9_9BACI</name>
<dbReference type="GO" id="GO:0006206">
    <property type="term" value="P:pyrimidine nucleobase metabolic process"/>
    <property type="evidence" value="ECO:0007669"/>
    <property type="project" value="InterPro"/>
</dbReference>
<dbReference type="AlphaFoldDB" id="A0A7X2S2Y9"/>
<dbReference type="InterPro" id="IPR036566">
    <property type="entry name" value="PYNP-like_C_sf"/>
</dbReference>
<evidence type="ECO:0000256" key="4">
    <source>
        <dbReference type="ARBA" id="ARBA00006915"/>
    </source>
</evidence>
<keyword evidence="8 13" id="KW-0328">Glycosyltransferase</keyword>
<comment type="catalytic activity">
    <reaction evidence="1">
        <text>2'-deoxyuridine + phosphate = 2-deoxy-alpha-D-ribose 1-phosphate + uracil</text>
        <dbReference type="Rhea" id="RHEA:22824"/>
        <dbReference type="ChEBI" id="CHEBI:16450"/>
        <dbReference type="ChEBI" id="CHEBI:17568"/>
        <dbReference type="ChEBI" id="CHEBI:43474"/>
        <dbReference type="ChEBI" id="CHEBI:57259"/>
        <dbReference type="EC" id="2.4.2.2"/>
    </reaction>
</comment>
<evidence type="ECO:0000259" key="12">
    <source>
        <dbReference type="SMART" id="SM00941"/>
    </source>
</evidence>
<protein>
    <recommendedName>
        <fullName evidence="7">Pyrimidine-nucleoside phosphorylase</fullName>
        <ecNumber evidence="6">2.4.2.2</ecNumber>
    </recommendedName>
</protein>
<proteinExistence type="inferred from homology"/>
<organism evidence="13 14">
    <name type="scientific">Metabacillus mangrovi</name>
    <dbReference type="NCBI Taxonomy" id="1491830"/>
    <lineage>
        <taxon>Bacteria</taxon>
        <taxon>Bacillati</taxon>
        <taxon>Bacillota</taxon>
        <taxon>Bacilli</taxon>
        <taxon>Bacillales</taxon>
        <taxon>Bacillaceae</taxon>
        <taxon>Metabacillus</taxon>
    </lineage>
</organism>
<keyword evidence="9 13" id="KW-0808">Transferase</keyword>
<dbReference type="Gene3D" id="3.90.1170.30">
    <property type="entry name" value="Pyrimidine nucleoside phosphorylase-like, C-terminal domain"/>
    <property type="match status" value="1"/>
</dbReference>
<dbReference type="SUPFAM" id="SSF52418">
    <property type="entry name" value="Nucleoside phosphorylase/phosphoribosyltransferase catalytic domain"/>
    <property type="match status" value="1"/>
</dbReference>
<evidence type="ECO:0000256" key="5">
    <source>
        <dbReference type="ARBA" id="ARBA00011738"/>
    </source>
</evidence>
<dbReference type="InterPro" id="IPR017872">
    <property type="entry name" value="Pyrmidine_PPase_CS"/>
</dbReference>
<evidence type="ECO:0000256" key="7">
    <source>
        <dbReference type="ARBA" id="ARBA00014680"/>
    </source>
</evidence>
<evidence type="ECO:0000313" key="13">
    <source>
        <dbReference type="EMBL" id="MTH52256.1"/>
    </source>
</evidence>
<dbReference type="InterPro" id="IPR018090">
    <property type="entry name" value="Pyrmidine_PPas_bac/euk"/>
</dbReference>
<dbReference type="SMART" id="SM00941">
    <property type="entry name" value="PYNP_C"/>
    <property type="match status" value="1"/>
</dbReference>
<evidence type="ECO:0000256" key="1">
    <source>
        <dbReference type="ARBA" id="ARBA00001066"/>
    </source>
</evidence>
<reference evidence="13 14" key="1">
    <citation type="journal article" date="2017" name="Int. J. Syst. Evol. Microbiol.">
        <title>Bacillus mangrovi sp. nov., isolated from a sediment sample from a mangrove forest.</title>
        <authorList>
            <person name="Gupta V."/>
            <person name="Singh P.K."/>
            <person name="Korpole S."/>
            <person name="Tanuku N.R.S."/>
            <person name="Pinnaka A.K."/>
        </authorList>
    </citation>
    <scope>NUCLEOTIDE SEQUENCE [LARGE SCALE GENOMIC DNA]</scope>
    <source>
        <strain evidence="13 14">KCTC 33872</strain>
    </source>
</reference>
<gene>
    <name evidence="13" type="ORF">GKZ89_02470</name>
</gene>
<evidence type="ECO:0000256" key="3">
    <source>
        <dbReference type="ARBA" id="ARBA00003877"/>
    </source>
</evidence>
<feature type="domain" description="Pyrimidine nucleoside phosphorylase C-terminal" evidence="12">
    <location>
        <begin position="345"/>
        <end position="418"/>
    </location>
</feature>
<dbReference type="NCBIfam" id="NF004490">
    <property type="entry name" value="PRK05820.1"/>
    <property type="match status" value="1"/>
</dbReference>
<comment type="function">
    <text evidence="3">Catalyzes phosphorolysis of the pyrimidine nucleosides uridine, thymidine and 2'-deoxyuridine with the formation of the corresponding pyrimidine base and ribose-1-phosphate.</text>
</comment>
<dbReference type="NCBIfam" id="NF004747">
    <property type="entry name" value="PRK06078.1"/>
    <property type="match status" value="1"/>
</dbReference>
<dbReference type="EC" id="2.4.2.2" evidence="6"/>
<dbReference type="GO" id="GO:0004645">
    <property type="term" value="F:1,4-alpha-oligoglucan phosphorylase activity"/>
    <property type="evidence" value="ECO:0007669"/>
    <property type="project" value="InterPro"/>
</dbReference>
<comment type="subunit">
    <text evidence="5">Homodimer.</text>
</comment>
<keyword evidence="14" id="KW-1185">Reference proteome</keyword>
<comment type="similarity">
    <text evidence="4">Belongs to the thymidine/pyrimidine-nucleoside phosphorylase family.</text>
</comment>
<dbReference type="InterPro" id="IPR017459">
    <property type="entry name" value="Glycosyl_Trfase_fam3_N_dom"/>
</dbReference>
<dbReference type="SUPFAM" id="SSF47648">
    <property type="entry name" value="Nucleoside phosphorylase/phosphoribosyltransferase N-terminal domain"/>
    <property type="match status" value="1"/>
</dbReference>
<dbReference type="SUPFAM" id="SSF54680">
    <property type="entry name" value="Pyrimidine nucleoside phosphorylase C-terminal domain"/>
    <property type="match status" value="1"/>
</dbReference>
<dbReference type="Pfam" id="PF00591">
    <property type="entry name" value="Glycos_transf_3"/>
    <property type="match status" value="1"/>
</dbReference>
<comment type="cofactor">
    <cofactor evidence="2">
        <name>K(+)</name>
        <dbReference type="ChEBI" id="CHEBI:29103"/>
    </cofactor>
</comment>
<comment type="catalytic activity">
    <reaction evidence="10">
        <text>uridine + phosphate = alpha-D-ribose 1-phosphate + uracil</text>
        <dbReference type="Rhea" id="RHEA:24388"/>
        <dbReference type="ChEBI" id="CHEBI:16704"/>
        <dbReference type="ChEBI" id="CHEBI:17568"/>
        <dbReference type="ChEBI" id="CHEBI:43474"/>
        <dbReference type="ChEBI" id="CHEBI:57720"/>
        <dbReference type="EC" id="2.4.2.2"/>
    </reaction>
</comment>
<evidence type="ECO:0000256" key="9">
    <source>
        <dbReference type="ARBA" id="ARBA00022679"/>
    </source>
</evidence>
<evidence type="ECO:0000313" key="14">
    <source>
        <dbReference type="Proteomes" id="UP000434639"/>
    </source>
</evidence>
<comment type="caution">
    <text evidence="13">The sequence shown here is derived from an EMBL/GenBank/DDBJ whole genome shotgun (WGS) entry which is preliminary data.</text>
</comment>
<dbReference type="Gene3D" id="3.40.1030.10">
    <property type="entry name" value="Nucleoside phosphorylase/phosphoribosyltransferase catalytic domain"/>
    <property type="match status" value="1"/>
</dbReference>
<dbReference type="Pfam" id="PF02885">
    <property type="entry name" value="Glycos_trans_3N"/>
    <property type="match status" value="1"/>
</dbReference>
<dbReference type="Pfam" id="PF07831">
    <property type="entry name" value="PYNP_C"/>
    <property type="match status" value="1"/>
</dbReference>
<dbReference type="OrthoDB" id="9763887at2"/>
<evidence type="ECO:0000256" key="10">
    <source>
        <dbReference type="ARBA" id="ARBA00048453"/>
    </source>
</evidence>
<dbReference type="RefSeq" id="WP_155110777.1">
    <property type="nucleotide sequence ID" value="NZ_WMIB01000001.1"/>
</dbReference>
<dbReference type="InterPro" id="IPR000312">
    <property type="entry name" value="Glycosyl_Trfase_fam3"/>
</dbReference>
<dbReference type="GO" id="GO:0006213">
    <property type="term" value="P:pyrimidine nucleoside metabolic process"/>
    <property type="evidence" value="ECO:0007669"/>
    <property type="project" value="InterPro"/>
</dbReference>
<dbReference type="InterPro" id="IPR036320">
    <property type="entry name" value="Glycosyl_Trfase_fam3_N_dom_sf"/>
</dbReference>
<evidence type="ECO:0000256" key="2">
    <source>
        <dbReference type="ARBA" id="ARBA00001958"/>
    </source>
</evidence>
<dbReference type="EMBL" id="WMIB01000001">
    <property type="protein sequence ID" value="MTH52256.1"/>
    <property type="molecule type" value="Genomic_DNA"/>
</dbReference>
<dbReference type="GO" id="GO:0005829">
    <property type="term" value="C:cytosol"/>
    <property type="evidence" value="ECO:0007669"/>
    <property type="project" value="TreeGrafter"/>
</dbReference>
<dbReference type="PANTHER" id="PTHR10515">
    <property type="entry name" value="THYMIDINE PHOSPHORYLASE"/>
    <property type="match status" value="1"/>
</dbReference>
<dbReference type="InterPro" id="IPR013102">
    <property type="entry name" value="PYNP_C"/>
</dbReference>
<evidence type="ECO:0000256" key="11">
    <source>
        <dbReference type="ARBA" id="ARBA00048525"/>
    </source>
</evidence>
<dbReference type="FunFam" id="3.40.1030.10:FF:000003">
    <property type="entry name" value="Pyrimidine-nucleoside phosphorylase"/>
    <property type="match status" value="1"/>
</dbReference>
<dbReference type="PANTHER" id="PTHR10515:SF0">
    <property type="entry name" value="THYMIDINE PHOSPHORYLASE"/>
    <property type="match status" value="1"/>
</dbReference>
<dbReference type="InterPro" id="IPR035902">
    <property type="entry name" value="Nuc_phospho_transferase"/>
</dbReference>